<dbReference type="EMBL" id="JAFIRN010000015">
    <property type="protein sequence ID" value="KAG5834814.1"/>
    <property type="molecule type" value="Genomic_DNA"/>
</dbReference>
<dbReference type="SUPFAM" id="SSF50156">
    <property type="entry name" value="PDZ domain-like"/>
    <property type="match status" value="1"/>
</dbReference>
<name>A0A9D3LQ16_ANGAN</name>
<accession>A0A9D3LQ16</accession>
<dbReference type="PANTHER" id="PTHR13865">
    <property type="entry name" value="TIGHT JUNCTION PROTEIN"/>
    <property type="match status" value="1"/>
</dbReference>
<dbReference type="Gene3D" id="2.30.42.10">
    <property type="match status" value="1"/>
</dbReference>
<feature type="compositionally biased region" description="Basic and acidic residues" evidence="1">
    <location>
        <begin position="212"/>
        <end position="330"/>
    </location>
</feature>
<evidence type="ECO:0000313" key="3">
    <source>
        <dbReference type="EMBL" id="KAG5834814.1"/>
    </source>
</evidence>
<evidence type="ECO:0000313" key="4">
    <source>
        <dbReference type="Proteomes" id="UP001044222"/>
    </source>
</evidence>
<dbReference type="InterPro" id="IPR036034">
    <property type="entry name" value="PDZ_sf"/>
</dbReference>
<dbReference type="GO" id="GO:0005886">
    <property type="term" value="C:plasma membrane"/>
    <property type="evidence" value="ECO:0007669"/>
    <property type="project" value="TreeGrafter"/>
</dbReference>
<sequence length="343" mass="39482">MKYKKFITIMQAAIGVAPLNKRDLMPQGRKLWRPIRDPSTGDLVRKSSSWDRFCSEAQYLCLRRLSVPRCSQLKQTPEMEETIWEQFSVTLQRDSKMGFGMAVSGGRDNPNADSGEMSIVVSDVLKGGPADGLLFENDRVIFVNSTPMDNVPHSFAVQQLRKCGKVAKILDAPPPPDDRVFGGADYHDDYDRHSVYSARSGHTDTSWQGGYPRDHSPERDRGGYLDPEYRGRDYDRDRPYGRDGSRGRSRERDRDRSPEREPRRDASRGRTLDREPSPEGRYRGDHSPARSYHREPSYERERGRDPRYEPRPPERLPRTRSRDRLEDRSPPRARPPARAPARA</sequence>
<dbReference type="PANTHER" id="PTHR13865:SF26">
    <property type="entry name" value="TIGHT JUNCTION PROTEIN ZO-2"/>
    <property type="match status" value="1"/>
</dbReference>
<evidence type="ECO:0000259" key="2">
    <source>
        <dbReference type="PROSITE" id="PS50106"/>
    </source>
</evidence>
<proteinExistence type="predicted"/>
<dbReference type="Pfam" id="PF00595">
    <property type="entry name" value="PDZ"/>
    <property type="match status" value="1"/>
</dbReference>
<reference evidence="3" key="1">
    <citation type="submission" date="2021-01" db="EMBL/GenBank/DDBJ databases">
        <title>A chromosome-scale assembly of European eel, Anguilla anguilla.</title>
        <authorList>
            <person name="Henkel C."/>
            <person name="Jong-Raadsen S.A."/>
            <person name="Dufour S."/>
            <person name="Weltzien F.-A."/>
            <person name="Palstra A.P."/>
            <person name="Pelster B."/>
            <person name="Spaink H.P."/>
            <person name="Van Den Thillart G.E."/>
            <person name="Jansen H."/>
            <person name="Zahm M."/>
            <person name="Klopp C."/>
            <person name="Cedric C."/>
            <person name="Louis A."/>
            <person name="Berthelot C."/>
            <person name="Parey E."/>
            <person name="Roest Crollius H."/>
            <person name="Montfort J."/>
            <person name="Robinson-Rechavi M."/>
            <person name="Bucao C."/>
            <person name="Bouchez O."/>
            <person name="Gislard M."/>
            <person name="Lluch J."/>
            <person name="Milhes M."/>
            <person name="Lampietro C."/>
            <person name="Lopez Roques C."/>
            <person name="Donnadieu C."/>
            <person name="Braasch I."/>
            <person name="Desvignes T."/>
            <person name="Postlethwait J."/>
            <person name="Bobe J."/>
            <person name="Guiguen Y."/>
            <person name="Dirks R."/>
        </authorList>
    </citation>
    <scope>NUCLEOTIDE SEQUENCE</scope>
    <source>
        <strain evidence="3">Tag_6206</strain>
        <tissue evidence="3">Liver</tissue>
    </source>
</reference>
<protein>
    <recommendedName>
        <fullName evidence="2">PDZ domain-containing protein</fullName>
    </recommendedName>
</protein>
<comment type="caution">
    <text evidence="3">The sequence shown here is derived from an EMBL/GenBank/DDBJ whole genome shotgun (WGS) entry which is preliminary data.</text>
</comment>
<gene>
    <name evidence="3" type="ORF">ANANG_G00265590</name>
</gene>
<keyword evidence="4" id="KW-1185">Reference proteome</keyword>
<feature type="region of interest" description="Disordered" evidence="1">
    <location>
        <begin position="197"/>
        <end position="343"/>
    </location>
</feature>
<dbReference type="GO" id="GO:0005923">
    <property type="term" value="C:bicellular tight junction"/>
    <property type="evidence" value="ECO:0007669"/>
    <property type="project" value="TreeGrafter"/>
</dbReference>
<dbReference type="GO" id="GO:0050839">
    <property type="term" value="F:cell adhesion molecule binding"/>
    <property type="evidence" value="ECO:0007669"/>
    <property type="project" value="TreeGrafter"/>
</dbReference>
<dbReference type="AlphaFoldDB" id="A0A9D3LQ16"/>
<feature type="domain" description="PDZ" evidence="2">
    <location>
        <begin position="88"/>
        <end position="175"/>
    </location>
</feature>
<dbReference type="PROSITE" id="PS50106">
    <property type="entry name" value="PDZ"/>
    <property type="match status" value="1"/>
</dbReference>
<organism evidence="3 4">
    <name type="scientific">Anguilla anguilla</name>
    <name type="common">European freshwater eel</name>
    <name type="synonym">Muraena anguilla</name>
    <dbReference type="NCBI Taxonomy" id="7936"/>
    <lineage>
        <taxon>Eukaryota</taxon>
        <taxon>Metazoa</taxon>
        <taxon>Chordata</taxon>
        <taxon>Craniata</taxon>
        <taxon>Vertebrata</taxon>
        <taxon>Euteleostomi</taxon>
        <taxon>Actinopterygii</taxon>
        <taxon>Neopterygii</taxon>
        <taxon>Teleostei</taxon>
        <taxon>Anguilliformes</taxon>
        <taxon>Anguillidae</taxon>
        <taxon>Anguilla</taxon>
    </lineage>
</organism>
<dbReference type="Proteomes" id="UP001044222">
    <property type="component" value="Chromosome 15"/>
</dbReference>
<dbReference type="GO" id="GO:1905605">
    <property type="term" value="P:positive regulation of blood-brain barrier permeability"/>
    <property type="evidence" value="ECO:0007669"/>
    <property type="project" value="TreeGrafter"/>
</dbReference>
<dbReference type="CDD" id="cd06727">
    <property type="entry name" value="PDZ1_ZO1-like"/>
    <property type="match status" value="1"/>
</dbReference>
<dbReference type="GO" id="GO:0090557">
    <property type="term" value="P:establishment of endothelial intestinal barrier"/>
    <property type="evidence" value="ECO:0007669"/>
    <property type="project" value="TreeGrafter"/>
</dbReference>
<dbReference type="SMART" id="SM00228">
    <property type="entry name" value="PDZ"/>
    <property type="match status" value="1"/>
</dbReference>
<dbReference type="GO" id="GO:0150105">
    <property type="term" value="P:protein localization to cell-cell junction"/>
    <property type="evidence" value="ECO:0007669"/>
    <property type="project" value="TreeGrafter"/>
</dbReference>
<evidence type="ECO:0000256" key="1">
    <source>
        <dbReference type="SAM" id="MobiDB-lite"/>
    </source>
</evidence>
<dbReference type="GO" id="GO:0098609">
    <property type="term" value="P:cell-cell adhesion"/>
    <property type="evidence" value="ECO:0007669"/>
    <property type="project" value="TreeGrafter"/>
</dbReference>
<feature type="compositionally biased region" description="Pro residues" evidence="1">
    <location>
        <begin position="332"/>
        <end position="343"/>
    </location>
</feature>
<dbReference type="InterPro" id="IPR001478">
    <property type="entry name" value="PDZ"/>
</dbReference>
<dbReference type="GO" id="GO:0045216">
    <property type="term" value="P:cell-cell junction organization"/>
    <property type="evidence" value="ECO:0007669"/>
    <property type="project" value="TreeGrafter"/>
</dbReference>